<evidence type="ECO:0000256" key="4">
    <source>
        <dbReference type="ARBA" id="ARBA00023163"/>
    </source>
</evidence>
<dbReference type="InterPro" id="IPR039425">
    <property type="entry name" value="RNA_pol_sigma-70-like"/>
</dbReference>
<evidence type="ECO:0000256" key="1">
    <source>
        <dbReference type="ARBA" id="ARBA00010641"/>
    </source>
</evidence>
<sequence length="172" mass="18808">MASIEGNEALDWRITRPALVRFLARRTGCDAAAEDLAQDLWLKLQAGGAWREAEIRNPLAYLFRAAANAAFDWRRREAGAAAAPAEFEQAIADEAPSPERQAQGREAASLIEAAIAQLPPKCRAAFLLCRVEGLTMREAGRRMGVSERTVENHLAKATVLCRRALIDAGAWP</sequence>
<keyword evidence="3" id="KW-0731">Sigma factor</keyword>
<dbReference type="Proteomes" id="UP001218362">
    <property type="component" value="Chromosome"/>
</dbReference>
<dbReference type="InterPro" id="IPR036388">
    <property type="entry name" value="WH-like_DNA-bd_sf"/>
</dbReference>
<keyword evidence="4" id="KW-0804">Transcription</keyword>
<dbReference type="Pfam" id="PF08281">
    <property type="entry name" value="Sigma70_r4_2"/>
    <property type="match status" value="1"/>
</dbReference>
<protein>
    <submittedName>
        <fullName evidence="7">RNA polymerase sigma factor</fullName>
    </submittedName>
</protein>
<name>A0AAJ5X383_9SPHN</name>
<dbReference type="Gene3D" id="1.10.10.10">
    <property type="entry name" value="Winged helix-like DNA-binding domain superfamily/Winged helix DNA-binding domain"/>
    <property type="match status" value="1"/>
</dbReference>
<accession>A0AAJ5X383</accession>
<dbReference type="InterPro" id="IPR013325">
    <property type="entry name" value="RNA_pol_sigma_r2"/>
</dbReference>
<dbReference type="SUPFAM" id="SSF88659">
    <property type="entry name" value="Sigma3 and sigma4 domains of RNA polymerase sigma factors"/>
    <property type="match status" value="1"/>
</dbReference>
<organism evidence="7 8">
    <name type="scientific">Candidatus Andeanibacterium colombiense</name>
    <dbReference type="NCBI Taxonomy" id="3121345"/>
    <lineage>
        <taxon>Bacteria</taxon>
        <taxon>Pseudomonadati</taxon>
        <taxon>Pseudomonadota</taxon>
        <taxon>Alphaproteobacteria</taxon>
        <taxon>Sphingomonadales</taxon>
        <taxon>Sphingomonadaceae</taxon>
        <taxon>Candidatus Andeanibacterium</taxon>
    </lineage>
</organism>
<evidence type="ECO:0000256" key="3">
    <source>
        <dbReference type="ARBA" id="ARBA00023082"/>
    </source>
</evidence>
<dbReference type="GO" id="GO:0016987">
    <property type="term" value="F:sigma factor activity"/>
    <property type="evidence" value="ECO:0007669"/>
    <property type="project" value="UniProtKB-KW"/>
</dbReference>
<gene>
    <name evidence="7" type="ORF">P0Y56_08790</name>
</gene>
<keyword evidence="2" id="KW-0805">Transcription regulation</keyword>
<evidence type="ECO:0000313" key="8">
    <source>
        <dbReference type="Proteomes" id="UP001218362"/>
    </source>
</evidence>
<feature type="domain" description="RNA polymerase sigma factor 70 region 4 type 2" evidence="6">
    <location>
        <begin position="110"/>
        <end position="157"/>
    </location>
</feature>
<reference evidence="7" key="1">
    <citation type="submission" date="2023-03" db="EMBL/GenBank/DDBJ databases">
        <title>Andean soil-derived lignocellulolytic bacterial consortium as a source of novel taxa and putative plastic-active enzymes.</title>
        <authorList>
            <person name="Diaz-Garcia L."/>
            <person name="Chuvochina M."/>
            <person name="Feuerriegel G."/>
            <person name="Bunk B."/>
            <person name="Sproer C."/>
            <person name="Streit W.R."/>
            <person name="Rodriguez L.M."/>
            <person name="Overmann J."/>
            <person name="Jimenez D.J."/>
        </authorList>
    </citation>
    <scope>NUCLEOTIDE SEQUENCE</scope>
    <source>
        <strain evidence="7">MAG 26</strain>
    </source>
</reference>
<dbReference type="InterPro" id="IPR007627">
    <property type="entry name" value="RNA_pol_sigma70_r2"/>
</dbReference>
<dbReference type="Pfam" id="PF04542">
    <property type="entry name" value="Sigma70_r2"/>
    <property type="match status" value="1"/>
</dbReference>
<dbReference type="EMBL" id="CP119316">
    <property type="protein sequence ID" value="WEK45134.1"/>
    <property type="molecule type" value="Genomic_DNA"/>
</dbReference>
<evidence type="ECO:0000259" key="6">
    <source>
        <dbReference type="Pfam" id="PF08281"/>
    </source>
</evidence>
<dbReference type="InterPro" id="IPR014284">
    <property type="entry name" value="RNA_pol_sigma-70_dom"/>
</dbReference>
<evidence type="ECO:0000313" key="7">
    <source>
        <dbReference type="EMBL" id="WEK45134.1"/>
    </source>
</evidence>
<evidence type="ECO:0000259" key="5">
    <source>
        <dbReference type="Pfam" id="PF04542"/>
    </source>
</evidence>
<dbReference type="PANTHER" id="PTHR43133">
    <property type="entry name" value="RNA POLYMERASE ECF-TYPE SIGMA FACTO"/>
    <property type="match status" value="1"/>
</dbReference>
<dbReference type="KEGG" id="acob:P0Y56_08790"/>
<dbReference type="NCBIfam" id="TIGR02937">
    <property type="entry name" value="sigma70-ECF"/>
    <property type="match status" value="1"/>
</dbReference>
<dbReference type="SUPFAM" id="SSF88946">
    <property type="entry name" value="Sigma2 domain of RNA polymerase sigma factors"/>
    <property type="match status" value="1"/>
</dbReference>
<dbReference type="InterPro" id="IPR013324">
    <property type="entry name" value="RNA_pol_sigma_r3/r4-like"/>
</dbReference>
<dbReference type="GO" id="GO:0003677">
    <property type="term" value="F:DNA binding"/>
    <property type="evidence" value="ECO:0007669"/>
    <property type="project" value="InterPro"/>
</dbReference>
<dbReference type="AlphaFoldDB" id="A0AAJ5X383"/>
<dbReference type="PANTHER" id="PTHR43133:SF63">
    <property type="entry name" value="RNA POLYMERASE SIGMA FACTOR FECI-RELATED"/>
    <property type="match status" value="1"/>
</dbReference>
<comment type="similarity">
    <text evidence="1">Belongs to the sigma-70 factor family. ECF subfamily.</text>
</comment>
<proteinExistence type="inferred from homology"/>
<dbReference type="Gene3D" id="1.10.1740.10">
    <property type="match status" value="1"/>
</dbReference>
<feature type="domain" description="RNA polymerase sigma-70 region 2" evidence="5">
    <location>
        <begin position="16"/>
        <end position="78"/>
    </location>
</feature>
<dbReference type="GO" id="GO:0006352">
    <property type="term" value="P:DNA-templated transcription initiation"/>
    <property type="evidence" value="ECO:0007669"/>
    <property type="project" value="InterPro"/>
</dbReference>
<dbReference type="InterPro" id="IPR013249">
    <property type="entry name" value="RNA_pol_sigma70_r4_t2"/>
</dbReference>
<evidence type="ECO:0000256" key="2">
    <source>
        <dbReference type="ARBA" id="ARBA00023015"/>
    </source>
</evidence>